<feature type="transmembrane region" description="Helical" evidence="1">
    <location>
        <begin position="331"/>
        <end position="348"/>
    </location>
</feature>
<feature type="transmembrane region" description="Helical" evidence="1">
    <location>
        <begin position="166"/>
        <end position="185"/>
    </location>
</feature>
<dbReference type="RefSeq" id="WP_316661372.1">
    <property type="nucleotide sequence ID" value="NZ_JAWHTF010000002.1"/>
</dbReference>
<keyword evidence="3" id="KW-1185">Reference proteome</keyword>
<feature type="transmembrane region" description="Helical" evidence="1">
    <location>
        <begin position="68"/>
        <end position="96"/>
    </location>
</feature>
<comment type="caution">
    <text evidence="2">The sequence shown here is derived from an EMBL/GenBank/DDBJ whole genome shotgun (WGS) entry which is preliminary data.</text>
</comment>
<feature type="transmembrane region" description="Helical" evidence="1">
    <location>
        <begin position="301"/>
        <end position="319"/>
    </location>
</feature>
<gene>
    <name evidence="2" type="ORF">RXV94_04905</name>
</gene>
<evidence type="ECO:0000256" key="1">
    <source>
        <dbReference type="SAM" id="Phobius"/>
    </source>
</evidence>
<dbReference type="Proteomes" id="UP001268651">
    <property type="component" value="Unassembled WGS sequence"/>
</dbReference>
<dbReference type="EMBL" id="JAWHTF010000002">
    <property type="protein sequence ID" value="MDU8885491.1"/>
    <property type="molecule type" value="Genomic_DNA"/>
</dbReference>
<feature type="transmembrane region" description="Helical" evidence="1">
    <location>
        <begin position="12"/>
        <end position="30"/>
    </location>
</feature>
<feature type="transmembrane region" description="Helical" evidence="1">
    <location>
        <begin position="197"/>
        <end position="219"/>
    </location>
</feature>
<keyword evidence="1" id="KW-1133">Transmembrane helix</keyword>
<accession>A0ABU3U588</accession>
<evidence type="ECO:0008006" key="4">
    <source>
        <dbReference type="Google" id="ProtNLM"/>
    </source>
</evidence>
<evidence type="ECO:0000313" key="2">
    <source>
        <dbReference type="EMBL" id="MDU8885491.1"/>
    </source>
</evidence>
<keyword evidence="1" id="KW-0812">Transmembrane</keyword>
<protein>
    <recommendedName>
        <fullName evidence="4">Glycosyltransferase RgtA/B/C/D-like domain-containing protein</fullName>
    </recommendedName>
</protein>
<sequence>MILNNNYKNHYLWFSFVALVVVLLQSKLGIRYSYDSNWYIIFANRISENLDFTHQPVYAPLYSWSLGFLNLIGLSTILSILVYWWVSYFFILIGFYLLLKNIGFSVLGLFVVLSNLTVSSLFRFVWTELGYSVLLIFSVLSLYKLINSSNKNYKVLFLLSISLLPLQRYIGGFISVYLGLIYLFFNNKNILKKSFELFLATIPISTVVIWNLFVSGFISGKRKSATSSLIDNLKQTLNVLYHNFSPEWLIFIFICFVIIILITKKKKISPILFFIFFTPIIQVCAQIYSNSTYSIDAIQPRYFIVITPLIVLLLMLFLNEIFKKKHAYFQYYSFLLFFILVSCNLFTINKRHHSVNSNNEVSYKEIKRYINTIPEDSKIGVFAKNTICRQAELILTSKIIPITHCQNYKINGDYITEDLIYTPTCNNLKGHVYVPINYDSKIKPNYIIIDKIGLSHDWKMYFKNYNIVDLGSFFGLIKSNL</sequence>
<feature type="transmembrane region" description="Helical" evidence="1">
    <location>
        <begin position="129"/>
        <end position="146"/>
    </location>
</feature>
<evidence type="ECO:0000313" key="3">
    <source>
        <dbReference type="Proteomes" id="UP001268651"/>
    </source>
</evidence>
<feature type="transmembrane region" description="Helical" evidence="1">
    <location>
        <begin position="239"/>
        <end position="262"/>
    </location>
</feature>
<proteinExistence type="predicted"/>
<feature type="transmembrane region" description="Helical" evidence="1">
    <location>
        <begin position="271"/>
        <end position="289"/>
    </location>
</feature>
<keyword evidence="1" id="KW-0472">Membrane</keyword>
<organism evidence="2 3">
    <name type="scientific">Gilvirhabdus luticola</name>
    <dbReference type="NCBI Taxonomy" id="3079858"/>
    <lineage>
        <taxon>Bacteria</taxon>
        <taxon>Pseudomonadati</taxon>
        <taxon>Bacteroidota</taxon>
        <taxon>Flavobacteriia</taxon>
        <taxon>Flavobacteriales</taxon>
        <taxon>Flavobacteriaceae</taxon>
        <taxon>Gilvirhabdus</taxon>
    </lineage>
</organism>
<reference evidence="2 3" key="1">
    <citation type="submission" date="2023-10" db="EMBL/GenBank/DDBJ databases">
        <title>Marimonas sp. nov. isolated from tidal mud flat.</title>
        <authorList>
            <person name="Jaincy N.J."/>
            <person name="Srinivasan S."/>
            <person name="Lee S.-S."/>
        </authorList>
    </citation>
    <scope>NUCLEOTIDE SEQUENCE [LARGE SCALE GENOMIC DNA]</scope>
    <source>
        <strain evidence="2 3">MJ-SS3</strain>
    </source>
</reference>
<name>A0ABU3U588_9FLAO</name>